<accession>A0A388TD58</accession>
<comment type="caution">
    <text evidence="2">The sequence shown here is derived from an EMBL/GenBank/DDBJ whole genome shotgun (WGS) entry which is preliminary data.</text>
</comment>
<dbReference type="AlphaFoldDB" id="A0A388TD58"/>
<reference evidence="2 3" key="1">
    <citation type="journal article" date="2019" name="ISME J.">
        <title>Genome analyses of uncultured TG2/ZB3 bacteria in 'Margulisbacteria' specifically attached to ectosymbiotic spirochetes of protists in the termite gut.</title>
        <authorList>
            <person name="Utami Y.D."/>
            <person name="Kuwahara H."/>
            <person name="Igai K."/>
            <person name="Murakami T."/>
            <person name="Sugaya K."/>
            <person name="Morikawa T."/>
            <person name="Nagura Y."/>
            <person name="Yuki M."/>
            <person name="Deevong P."/>
            <person name="Inoue T."/>
            <person name="Kihara K."/>
            <person name="Lo N."/>
            <person name="Yamada A."/>
            <person name="Ohkuma M."/>
            <person name="Hongoh Y."/>
        </authorList>
    </citation>
    <scope>NUCLEOTIDE SEQUENCE [LARGE SCALE GENOMIC DNA]</scope>
    <source>
        <strain evidence="2">NkOx7-01</strain>
    </source>
</reference>
<dbReference type="EMBL" id="BGZN01000090">
    <property type="protein sequence ID" value="GBR74819.1"/>
    <property type="molecule type" value="Genomic_DNA"/>
</dbReference>
<protein>
    <submittedName>
        <fullName evidence="2">Uncharacterized protein</fullName>
    </submittedName>
</protein>
<organism evidence="2 3">
    <name type="scientific">Termititenax aidoneus</name>
    <dbReference type="NCBI Taxonomy" id="2218524"/>
    <lineage>
        <taxon>Bacteria</taxon>
        <taxon>Bacillati</taxon>
        <taxon>Candidatus Margulisiibacteriota</taxon>
        <taxon>Candidatus Termititenacia</taxon>
        <taxon>Candidatus Termititenacales</taxon>
        <taxon>Candidatus Termititenacaceae</taxon>
        <taxon>Candidatus Termititenax</taxon>
    </lineage>
</organism>
<dbReference type="Proteomes" id="UP000269352">
    <property type="component" value="Unassembled WGS sequence"/>
</dbReference>
<sequence length="54" mass="5808">MLLFVALVILACGLIVYFARQLDSDMTAGGLEYGVCAGLGFMGAFGCMDYLMFK</sequence>
<name>A0A388TD58_TERA1</name>
<proteinExistence type="predicted"/>
<keyword evidence="1" id="KW-1133">Transmembrane helix</keyword>
<keyword evidence="1" id="KW-0812">Transmembrane</keyword>
<evidence type="ECO:0000313" key="3">
    <source>
        <dbReference type="Proteomes" id="UP000269352"/>
    </source>
</evidence>
<keyword evidence="3" id="KW-1185">Reference proteome</keyword>
<feature type="transmembrane region" description="Helical" evidence="1">
    <location>
        <begin position="31"/>
        <end position="53"/>
    </location>
</feature>
<evidence type="ECO:0000256" key="1">
    <source>
        <dbReference type="SAM" id="Phobius"/>
    </source>
</evidence>
<keyword evidence="1" id="KW-0472">Membrane</keyword>
<evidence type="ECO:0000313" key="2">
    <source>
        <dbReference type="EMBL" id="GBR74819.1"/>
    </source>
</evidence>
<gene>
    <name evidence="2" type="ORF">NO1_1929</name>
</gene>